<dbReference type="PROSITE" id="PS51257">
    <property type="entry name" value="PROKAR_LIPOPROTEIN"/>
    <property type="match status" value="1"/>
</dbReference>
<evidence type="ECO:0000313" key="2">
    <source>
        <dbReference type="Proteomes" id="UP000034883"/>
    </source>
</evidence>
<keyword evidence="2" id="KW-1185">Reference proteome</keyword>
<dbReference type="Proteomes" id="UP000034883">
    <property type="component" value="Chromosome"/>
</dbReference>
<dbReference type="KEGG" id="samy:DB32_008037"/>
<evidence type="ECO:0008006" key="3">
    <source>
        <dbReference type="Google" id="ProtNLM"/>
    </source>
</evidence>
<evidence type="ECO:0000313" key="1">
    <source>
        <dbReference type="EMBL" id="AKF10888.1"/>
    </source>
</evidence>
<dbReference type="RefSeq" id="WP_157070109.1">
    <property type="nucleotide sequence ID" value="NZ_CP011125.1"/>
</dbReference>
<proteinExistence type="predicted"/>
<gene>
    <name evidence="1" type="ORF">DB32_008037</name>
</gene>
<dbReference type="STRING" id="927083.DB32_008037"/>
<reference evidence="1 2" key="1">
    <citation type="submission" date="2015-03" db="EMBL/GenBank/DDBJ databases">
        <title>Genome assembly of Sandaracinus amylolyticus DSM 53668.</title>
        <authorList>
            <person name="Sharma G."/>
            <person name="Subramanian S."/>
        </authorList>
    </citation>
    <scope>NUCLEOTIDE SEQUENCE [LARGE SCALE GENOMIC DNA]</scope>
    <source>
        <strain evidence="1 2">DSM 53668</strain>
    </source>
</reference>
<dbReference type="EMBL" id="CP011125">
    <property type="protein sequence ID" value="AKF10888.1"/>
    <property type="molecule type" value="Genomic_DNA"/>
</dbReference>
<name>A0A0F6YMM8_9BACT</name>
<dbReference type="AlphaFoldDB" id="A0A0F6YMM8"/>
<sequence>MPSNLSRVLPSSMIALVIGCAPATFDSGVAPDEPYGDVSFEEARAICDAEAAFLEQHLPVRERIELQCAFTALALGTDSGVCETARVECITRTPVVDIDVCETALPPPTSCRATVGDYEACTSWRIRQDSRLHAFATCAVLDDATQREALDEIRTEPEPASCERMRRDCPALIGG</sequence>
<accession>A0A0F6YMM8</accession>
<protein>
    <recommendedName>
        <fullName evidence="3">Lipoprotein</fullName>
    </recommendedName>
</protein>
<organism evidence="1 2">
    <name type="scientific">Sandaracinus amylolyticus</name>
    <dbReference type="NCBI Taxonomy" id="927083"/>
    <lineage>
        <taxon>Bacteria</taxon>
        <taxon>Pseudomonadati</taxon>
        <taxon>Myxococcota</taxon>
        <taxon>Polyangia</taxon>
        <taxon>Polyangiales</taxon>
        <taxon>Sandaracinaceae</taxon>
        <taxon>Sandaracinus</taxon>
    </lineage>
</organism>